<reference evidence="1" key="1">
    <citation type="submission" date="2021-09" db="EMBL/GenBank/DDBJ databases">
        <authorList>
            <consortium name="AG Swart"/>
            <person name="Singh M."/>
            <person name="Singh A."/>
            <person name="Seah K."/>
            <person name="Emmerich C."/>
        </authorList>
    </citation>
    <scope>NUCLEOTIDE SEQUENCE</scope>
    <source>
        <strain evidence="1">ATCC30299</strain>
    </source>
</reference>
<organism evidence="1 2">
    <name type="scientific">Blepharisma stoltei</name>
    <dbReference type="NCBI Taxonomy" id="1481888"/>
    <lineage>
        <taxon>Eukaryota</taxon>
        <taxon>Sar</taxon>
        <taxon>Alveolata</taxon>
        <taxon>Ciliophora</taxon>
        <taxon>Postciliodesmatophora</taxon>
        <taxon>Heterotrichea</taxon>
        <taxon>Heterotrichida</taxon>
        <taxon>Blepharismidae</taxon>
        <taxon>Blepharisma</taxon>
    </lineage>
</organism>
<dbReference type="Proteomes" id="UP001162131">
    <property type="component" value="Unassembled WGS sequence"/>
</dbReference>
<accession>A0AAU9IFZ6</accession>
<dbReference type="EMBL" id="CAJZBQ010000003">
    <property type="protein sequence ID" value="CAG9311113.1"/>
    <property type="molecule type" value="Genomic_DNA"/>
</dbReference>
<comment type="caution">
    <text evidence="1">The sequence shown here is derived from an EMBL/GenBank/DDBJ whole genome shotgun (WGS) entry which is preliminary data.</text>
</comment>
<name>A0AAU9IFZ6_9CILI</name>
<evidence type="ECO:0000313" key="2">
    <source>
        <dbReference type="Proteomes" id="UP001162131"/>
    </source>
</evidence>
<protein>
    <submittedName>
        <fullName evidence="1">Uncharacterized protein</fullName>
    </submittedName>
</protein>
<keyword evidence="2" id="KW-1185">Reference proteome</keyword>
<sequence length="71" mass="8439">MPYRDLNLKIPLSIDVSDLEKINKNWRALKSYIAKGVHWKIYLIELQKIDKLFMGKIGSAILKLREKWKII</sequence>
<evidence type="ECO:0000313" key="1">
    <source>
        <dbReference type="EMBL" id="CAG9311113.1"/>
    </source>
</evidence>
<proteinExistence type="predicted"/>
<dbReference type="AlphaFoldDB" id="A0AAU9IFZ6"/>
<gene>
    <name evidence="1" type="ORF">BSTOLATCC_MIC2815</name>
</gene>